<dbReference type="GO" id="GO:0008270">
    <property type="term" value="F:zinc ion binding"/>
    <property type="evidence" value="ECO:0007669"/>
    <property type="project" value="InterPro"/>
</dbReference>
<sequence>MKTLSCGEARQIPIIEYLAKCGYQPQYIRGNNYWYLSPLHQESHASFKVNTRLNAWFDFGIGEGGNMIDLGIRLCKCSVKDFLPLLGSGYTHLFPDAKMIITFTSGAKSPVTKENHIKLLDVTALQNPGLINYINTRGINQPLAKAYCKEVRFAIAGKGYNAIGFANRSGGYELRNDWFKGSSSPKDITILKNDNGTQAVCVIEGFIDFLSLLELKQLRRSETDVIILNSVALIGRSIEILKSYKDIFLFLNHDKAGRTAAEKLRQAGIKGIDASEFYKGYNDVNEYLDAQQRIALQAQIRCEAPEERGLGIER</sequence>
<dbReference type="Proteomes" id="UP000548326">
    <property type="component" value="Unassembled WGS sequence"/>
</dbReference>
<dbReference type="SUPFAM" id="SSF57783">
    <property type="entry name" value="Zinc beta-ribbon"/>
    <property type="match status" value="1"/>
</dbReference>
<dbReference type="InterPro" id="IPR002694">
    <property type="entry name" value="Znf_CHC2"/>
</dbReference>
<gene>
    <name evidence="8" type="ORF">HDF22_005813</name>
</gene>
<keyword evidence="1" id="KW-0240">DNA-directed RNA polymerase</keyword>
<evidence type="ECO:0000256" key="5">
    <source>
        <dbReference type="ARBA" id="ARBA00022705"/>
    </source>
</evidence>
<keyword evidence="6" id="KW-0804">Transcription</keyword>
<keyword evidence="4" id="KW-0548">Nucleotidyltransferase</keyword>
<accession>A0A841JN11</accession>
<dbReference type="SUPFAM" id="SSF56731">
    <property type="entry name" value="DNA primase core"/>
    <property type="match status" value="1"/>
</dbReference>
<feature type="domain" description="Toprim" evidence="7">
    <location>
        <begin position="198"/>
        <end position="279"/>
    </location>
</feature>
<evidence type="ECO:0000256" key="2">
    <source>
        <dbReference type="ARBA" id="ARBA00022515"/>
    </source>
</evidence>
<evidence type="ECO:0000256" key="4">
    <source>
        <dbReference type="ARBA" id="ARBA00022695"/>
    </source>
</evidence>
<keyword evidence="3" id="KW-0808">Transferase</keyword>
<name>A0A841JN11_9SPHI</name>
<dbReference type="Pfam" id="PF01807">
    <property type="entry name" value="Zn_ribbon_DnaG"/>
    <property type="match status" value="1"/>
</dbReference>
<comment type="caution">
    <text evidence="8">The sequence shown here is derived from an EMBL/GenBank/DDBJ whole genome shotgun (WGS) entry which is preliminary data.</text>
</comment>
<dbReference type="GO" id="GO:0000428">
    <property type="term" value="C:DNA-directed RNA polymerase complex"/>
    <property type="evidence" value="ECO:0007669"/>
    <property type="project" value="UniProtKB-KW"/>
</dbReference>
<dbReference type="Gene3D" id="3.40.1360.10">
    <property type="match status" value="1"/>
</dbReference>
<keyword evidence="8" id="KW-0540">Nuclease</keyword>
<evidence type="ECO:0000259" key="7">
    <source>
        <dbReference type="PROSITE" id="PS50880"/>
    </source>
</evidence>
<keyword evidence="5" id="KW-0235">DNA replication</keyword>
<dbReference type="InterPro" id="IPR036977">
    <property type="entry name" value="DNA_primase_Znf_CHC2"/>
</dbReference>
<dbReference type="Gene3D" id="3.90.580.10">
    <property type="entry name" value="Zinc finger, CHC2-type domain"/>
    <property type="match status" value="1"/>
</dbReference>
<evidence type="ECO:0000313" key="9">
    <source>
        <dbReference type="Proteomes" id="UP000548326"/>
    </source>
</evidence>
<keyword evidence="8" id="KW-0378">Hydrolase</keyword>
<protein>
    <submittedName>
        <fullName evidence="8">5S rRNA maturation endonuclease (Ribonuclease M5)</fullName>
    </submittedName>
</protein>
<dbReference type="GO" id="GO:0006269">
    <property type="term" value="P:DNA replication, synthesis of primer"/>
    <property type="evidence" value="ECO:0007669"/>
    <property type="project" value="UniProtKB-KW"/>
</dbReference>
<evidence type="ECO:0000256" key="3">
    <source>
        <dbReference type="ARBA" id="ARBA00022679"/>
    </source>
</evidence>
<dbReference type="AlphaFoldDB" id="A0A841JN11"/>
<dbReference type="GO" id="GO:1990077">
    <property type="term" value="C:primosome complex"/>
    <property type="evidence" value="ECO:0007669"/>
    <property type="project" value="UniProtKB-KW"/>
</dbReference>
<evidence type="ECO:0000256" key="1">
    <source>
        <dbReference type="ARBA" id="ARBA00022478"/>
    </source>
</evidence>
<dbReference type="GO" id="GO:0003677">
    <property type="term" value="F:DNA binding"/>
    <property type="evidence" value="ECO:0007669"/>
    <property type="project" value="InterPro"/>
</dbReference>
<dbReference type="GO" id="GO:0003899">
    <property type="term" value="F:DNA-directed RNA polymerase activity"/>
    <property type="evidence" value="ECO:0007669"/>
    <property type="project" value="InterPro"/>
</dbReference>
<dbReference type="CDD" id="cd00188">
    <property type="entry name" value="TOPRIM"/>
    <property type="match status" value="1"/>
</dbReference>
<keyword evidence="8" id="KW-0255">Endonuclease</keyword>
<dbReference type="PROSITE" id="PS50880">
    <property type="entry name" value="TOPRIM"/>
    <property type="match status" value="1"/>
</dbReference>
<dbReference type="EMBL" id="JACHCA010000028">
    <property type="protein sequence ID" value="MBB6131662.1"/>
    <property type="molecule type" value="Genomic_DNA"/>
</dbReference>
<proteinExistence type="predicted"/>
<reference evidence="8 9" key="1">
    <citation type="submission" date="2020-08" db="EMBL/GenBank/DDBJ databases">
        <title>Genomic Encyclopedia of Type Strains, Phase IV (KMG-V): Genome sequencing to study the core and pangenomes of soil and plant-associated prokaryotes.</title>
        <authorList>
            <person name="Whitman W."/>
        </authorList>
    </citation>
    <scope>NUCLEOTIDE SEQUENCE [LARGE SCALE GENOMIC DNA]</scope>
    <source>
        <strain evidence="8 9">MP601</strain>
    </source>
</reference>
<organism evidence="8 9">
    <name type="scientific">Mucilaginibacter lappiensis</name>
    <dbReference type="NCBI Taxonomy" id="354630"/>
    <lineage>
        <taxon>Bacteria</taxon>
        <taxon>Pseudomonadati</taxon>
        <taxon>Bacteroidota</taxon>
        <taxon>Sphingobacteriia</taxon>
        <taxon>Sphingobacteriales</taxon>
        <taxon>Sphingobacteriaceae</taxon>
        <taxon>Mucilaginibacter</taxon>
    </lineage>
</organism>
<evidence type="ECO:0000313" key="8">
    <source>
        <dbReference type="EMBL" id="MBB6131662.1"/>
    </source>
</evidence>
<dbReference type="RefSeq" id="WP_183590094.1">
    <property type="nucleotide sequence ID" value="NZ_JACHCA010000028.1"/>
</dbReference>
<dbReference type="Pfam" id="PF13155">
    <property type="entry name" value="Toprim_2"/>
    <property type="match status" value="1"/>
</dbReference>
<dbReference type="GO" id="GO:0004519">
    <property type="term" value="F:endonuclease activity"/>
    <property type="evidence" value="ECO:0007669"/>
    <property type="project" value="UniProtKB-KW"/>
</dbReference>
<evidence type="ECO:0000256" key="6">
    <source>
        <dbReference type="ARBA" id="ARBA00023163"/>
    </source>
</evidence>
<keyword evidence="2" id="KW-0639">Primosome</keyword>
<dbReference type="InterPro" id="IPR006171">
    <property type="entry name" value="TOPRIM_dom"/>
</dbReference>